<evidence type="ECO:0000313" key="15">
    <source>
        <dbReference type="Proteomes" id="UP001332192"/>
    </source>
</evidence>
<dbReference type="PANTHER" id="PTHR11669">
    <property type="entry name" value="REPLICATION FACTOR C / DNA POLYMERASE III GAMMA-TAU SUBUNIT"/>
    <property type="match status" value="1"/>
</dbReference>
<sequence length="699" mass="73574">MHRTLYRKWRPQRFADVIGQEHVVQTLTRALARGRVAHAYLFAGPRGTGKTTVARLLAKGLNCDRGPTPEPCNECPSCVAITEGSSLDVMEIDGASNRGIDEIRELRERIRYAPARARYKVYIIDEVHMLTNEAFNALLKMLEEPPSHVVFIFATTDPQRVLPTILSRCQRFDFRRLSVEELAGHLAAVAKREGVPAEPAALQLIARHADGGARDALSMLEQCMAYRPEGLDVQTVADVLGLVGPEALADLAAAYVEGRASDALAILDRLVSEKGLDSRLVARDLLAYLREVATARMMGGGGERAGSPAFPRVGDLAKAVAVERLVAAMDALLAAEPQMRWAPDPRIALELAVMRLAAPGERPAASPPAAGPVSPPAAVPVARGRAASAPRPKEPLERQAPEEGARKAESHRSSRAAVHRERPALVIDEVQRRWNEVLAALRNQQRPAAARVGALLREGRPVRVDGDEITVGFPPGRAFHRSAVEGDARAREAVEKVLGRLFGRPVTLRTEILDGVAEEEPAGEPPAGESAGAAPVQAAPHVPAGQPTVASGAPAPQSQGASPRPATVPFSAVPPPPPLAPPPPPPPGPPASGAGPPGEAEGDEAPVPKPSGASPGRGRSAASRERRAPGKPHQAAGASEPFDEATLAAVLQILGARIIKEFEEPPGEAAAAAGADEGGEQAAGHGRPHSPGEARQEGA</sequence>
<dbReference type="GO" id="GO:0003887">
    <property type="term" value="F:DNA-directed DNA polymerase activity"/>
    <property type="evidence" value="ECO:0007669"/>
    <property type="project" value="UniProtKB-EC"/>
</dbReference>
<dbReference type="PANTHER" id="PTHR11669:SF0">
    <property type="entry name" value="PROTEIN STICHEL-LIKE 2"/>
    <property type="match status" value="1"/>
</dbReference>
<dbReference type="InterPro" id="IPR022754">
    <property type="entry name" value="DNA_pol_III_gamma-3"/>
</dbReference>
<organism evidence="14 15">
    <name type="scientific">Carboxydichorda subterranea</name>
    <dbReference type="NCBI Taxonomy" id="3109565"/>
    <lineage>
        <taxon>Bacteria</taxon>
        <taxon>Bacillati</taxon>
        <taxon>Bacillota</taxon>
        <taxon>Limnochordia</taxon>
        <taxon>Limnochordales</taxon>
        <taxon>Geochordaceae</taxon>
        <taxon>Carboxydichorda</taxon>
    </lineage>
</organism>
<evidence type="ECO:0000256" key="11">
    <source>
        <dbReference type="ARBA" id="ARBA00049244"/>
    </source>
</evidence>
<dbReference type="Gene3D" id="3.40.50.300">
    <property type="entry name" value="P-loop containing nucleotide triphosphate hydrolases"/>
    <property type="match status" value="1"/>
</dbReference>
<dbReference type="Gene3D" id="1.10.8.60">
    <property type="match status" value="1"/>
</dbReference>
<dbReference type="SUPFAM" id="SSF48019">
    <property type="entry name" value="post-AAA+ oligomerization domain-like"/>
    <property type="match status" value="1"/>
</dbReference>
<evidence type="ECO:0000256" key="7">
    <source>
        <dbReference type="ARBA" id="ARBA00022741"/>
    </source>
</evidence>
<keyword evidence="8" id="KW-0862">Zinc</keyword>
<feature type="domain" description="AAA+ ATPase" evidence="13">
    <location>
        <begin position="36"/>
        <end position="178"/>
    </location>
</feature>
<evidence type="ECO:0000256" key="6">
    <source>
        <dbReference type="ARBA" id="ARBA00022723"/>
    </source>
</evidence>
<dbReference type="InterPro" id="IPR003593">
    <property type="entry name" value="AAA+_ATPase"/>
</dbReference>
<dbReference type="NCBIfam" id="NF004046">
    <property type="entry name" value="PRK05563.1"/>
    <property type="match status" value="1"/>
</dbReference>
<dbReference type="InterPro" id="IPR048448">
    <property type="entry name" value="DnaX-like_C"/>
</dbReference>
<evidence type="ECO:0000256" key="9">
    <source>
        <dbReference type="ARBA" id="ARBA00022840"/>
    </source>
</evidence>
<feature type="compositionally biased region" description="Pro residues" evidence="12">
    <location>
        <begin position="365"/>
        <end position="378"/>
    </location>
</feature>
<feature type="compositionally biased region" description="Low complexity" evidence="12">
    <location>
        <begin position="610"/>
        <end position="621"/>
    </location>
</feature>
<evidence type="ECO:0000256" key="12">
    <source>
        <dbReference type="SAM" id="MobiDB-lite"/>
    </source>
</evidence>
<reference evidence="14 15" key="1">
    <citation type="journal article" date="2024" name="Front. Microbiol.">
        <title>Novel thermophilic genera Geochorda gen. nov. and Carboxydochorda gen. nov. from the deep terrestrial subsurface reveal the ecophysiological diversity in the class Limnochordia.</title>
        <authorList>
            <person name="Karnachuk O.V."/>
            <person name="Lukina A.P."/>
            <person name="Avakyan M.R."/>
            <person name="Kadnikov V.V."/>
            <person name="Begmatov S."/>
            <person name="Beletsky A.V."/>
            <person name="Vlasova K.G."/>
            <person name="Novikov A.A."/>
            <person name="Shcherbakova V.A."/>
            <person name="Mardanov A.V."/>
            <person name="Ravin N.V."/>
        </authorList>
    </citation>
    <scope>NUCLEOTIDE SEQUENCE [LARGE SCALE GENOMIC DNA]</scope>
    <source>
        <strain evidence="14 15">L945</strain>
    </source>
</reference>
<dbReference type="Proteomes" id="UP001332192">
    <property type="component" value="Chromosome"/>
</dbReference>
<keyword evidence="4 14" id="KW-0548">Nucleotidyltransferase</keyword>
<feature type="compositionally biased region" description="Low complexity" evidence="12">
    <location>
        <begin position="667"/>
        <end position="685"/>
    </location>
</feature>
<evidence type="ECO:0000256" key="3">
    <source>
        <dbReference type="ARBA" id="ARBA00022679"/>
    </source>
</evidence>
<evidence type="ECO:0000256" key="1">
    <source>
        <dbReference type="ARBA" id="ARBA00006360"/>
    </source>
</evidence>
<proteinExistence type="inferred from homology"/>
<dbReference type="InterPro" id="IPR001270">
    <property type="entry name" value="ClpA/B"/>
</dbReference>
<accession>A0ABZ1BXT7</accession>
<dbReference type="SMART" id="SM00382">
    <property type="entry name" value="AAA"/>
    <property type="match status" value="1"/>
</dbReference>
<dbReference type="Pfam" id="PF20964">
    <property type="entry name" value="DnaX_C"/>
    <property type="match status" value="1"/>
</dbReference>
<comment type="catalytic activity">
    <reaction evidence="11">
        <text>DNA(n) + a 2'-deoxyribonucleoside 5'-triphosphate = DNA(n+1) + diphosphate</text>
        <dbReference type="Rhea" id="RHEA:22508"/>
        <dbReference type="Rhea" id="RHEA-COMP:17339"/>
        <dbReference type="Rhea" id="RHEA-COMP:17340"/>
        <dbReference type="ChEBI" id="CHEBI:33019"/>
        <dbReference type="ChEBI" id="CHEBI:61560"/>
        <dbReference type="ChEBI" id="CHEBI:173112"/>
        <dbReference type="EC" id="2.7.7.7"/>
    </reaction>
</comment>
<protein>
    <recommendedName>
        <fullName evidence="2">DNA-directed DNA polymerase</fullName>
        <ecNumber evidence="2">2.7.7.7</ecNumber>
    </recommendedName>
</protein>
<dbReference type="Pfam" id="PF22608">
    <property type="entry name" value="DNAX_ATPase_lid"/>
    <property type="match status" value="1"/>
</dbReference>
<feature type="compositionally biased region" description="Low complexity" evidence="12">
    <location>
        <begin position="525"/>
        <end position="547"/>
    </location>
</feature>
<feature type="compositionally biased region" description="Basic and acidic residues" evidence="12">
    <location>
        <begin position="690"/>
        <end position="699"/>
    </location>
</feature>
<feature type="compositionally biased region" description="Low complexity" evidence="12">
    <location>
        <begin position="379"/>
        <end position="390"/>
    </location>
</feature>
<feature type="compositionally biased region" description="Pro residues" evidence="12">
    <location>
        <begin position="572"/>
        <end position="590"/>
    </location>
</feature>
<evidence type="ECO:0000313" key="14">
    <source>
        <dbReference type="EMBL" id="WRP17621.1"/>
    </source>
</evidence>
<evidence type="ECO:0000256" key="4">
    <source>
        <dbReference type="ARBA" id="ARBA00022695"/>
    </source>
</evidence>
<dbReference type="CDD" id="cd18137">
    <property type="entry name" value="HLD_clamp_pol_III_gamma_tau"/>
    <property type="match status" value="1"/>
</dbReference>
<keyword evidence="3 14" id="KW-0808">Transferase</keyword>
<feature type="compositionally biased region" description="Basic and acidic residues" evidence="12">
    <location>
        <begin position="391"/>
        <end position="418"/>
    </location>
</feature>
<evidence type="ECO:0000256" key="10">
    <source>
        <dbReference type="ARBA" id="ARBA00022932"/>
    </source>
</evidence>
<gene>
    <name evidence="14" type="primary">dnaX</name>
    <name evidence="14" type="ORF">U7230_00975</name>
</gene>
<keyword evidence="5" id="KW-0235">DNA replication</keyword>
<evidence type="ECO:0000256" key="5">
    <source>
        <dbReference type="ARBA" id="ARBA00022705"/>
    </source>
</evidence>
<dbReference type="RefSeq" id="WP_324716891.1">
    <property type="nucleotide sequence ID" value="NZ_CP141615.1"/>
</dbReference>
<evidence type="ECO:0000259" key="13">
    <source>
        <dbReference type="SMART" id="SM00382"/>
    </source>
</evidence>
<dbReference type="InterPro" id="IPR050238">
    <property type="entry name" value="DNA_Rep/Repair_Clamp_Loader"/>
</dbReference>
<dbReference type="CDD" id="cd00009">
    <property type="entry name" value="AAA"/>
    <property type="match status" value="1"/>
</dbReference>
<dbReference type="PRINTS" id="PR00300">
    <property type="entry name" value="CLPPROTEASEA"/>
</dbReference>
<dbReference type="Gene3D" id="1.20.272.10">
    <property type="match status" value="1"/>
</dbReference>
<evidence type="ECO:0000256" key="2">
    <source>
        <dbReference type="ARBA" id="ARBA00012417"/>
    </source>
</evidence>
<keyword evidence="15" id="KW-1185">Reference proteome</keyword>
<dbReference type="NCBIfam" id="TIGR02397">
    <property type="entry name" value="dnaX_nterm"/>
    <property type="match status" value="1"/>
</dbReference>
<keyword evidence="6" id="KW-0479">Metal-binding</keyword>
<name>A0ABZ1BXT7_9FIRM</name>
<feature type="region of interest" description="Disordered" evidence="12">
    <location>
        <begin position="665"/>
        <end position="699"/>
    </location>
</feature>
<dbReference type="EMBL" id="CP141615">
    <property type="protein sequence ID" value="WRP17621.1"/>
    <property type="molecule type" value="Genomic_DNA"/>
</dbReference>
<dbReference type="EC" id="2.7.7.7" evidence="2"/>
<keyword evidence="9" id="KW-0067">ATP-binding</keyword>
<dbReference type="InterPro" id="IPR012763">
    <property type="entry name" value="DNA_pol_III_sug/sutau_N"/>
</dbReference>
<comment type="similarity">
    <text evidence="1">Belongs to the DnaX/STICHEL family.</text>
</comment>
<dbReference type="SUPFAM" id="SSF52540">
    <property type="entry name" value="P-loop containing nucleoside triphosphate hydrolases"/>
    <property type="match status" value="1"/>
</dbReference>
<keyword evidence="10" id="KW-0239">DNA-directed DNA polymerase</keyword>
<dbReference type="Pfam" id="PF13177">
    <property type="entry name" value="DNA_pol3_delta2"/>
    <property type="match status" value="1"/>
</dbReference>
<feature type="region of interest" description="Disordered" evidence="12">
    <location>
        <begin position="519"/>
        <end position="643"/>
    </location>
</feature>
<dbReference type="InterPro" id="IPR045085">
    <property type="entry name" value="HLD_clamp_pol_III_gamma_tau"/>
</dbReference>
<dbReference type="InterPro" id="IPR027417">
    <property type="entry name" value="P-loop_NTPase"/>
</dbReference>
<dbReference type="InterPro" id="IPR008921">
    <property type="entry name" value="DNA_pol3_clamp-load_cplx_C"/>
</dbReference>
<dbReference type="Pfam" id="PF12169">
    <property type="entry name" value="DNA_pol3_gamma3"/>
    <property type="match status" value="1"/>
</dbReference>
<evidence type="ECO:0000256" key="8">
    <source>
        <dbReference type="ARBA" id="ARBA00022833"/>
    </source>
</evidence>
<keyword evidence="7" id="KW-0547">Nucleotide-binding</keyword>
<feature type="region of interest" description="Disordered" evidence="12">
    <location>
        <begin position="361"/>
        <end position="418"/>
    </location>
</feature>